<feature type="transmembrane region" description="Helical" evidence="2">
    <location>
        <begin position="464"/>
        <end position="483"/>
    </location>
</feature>
<gene>
    <name evidence="3" type="ORF">AMJ39_08380</name>
</gene>
<feature type="transmembrane region" description="Helical" evidence="2">
    <location>
        <begin position="69"/>
        <end position="89"/>
    </location>
</feature>
<sequence length="874" mass="95824">MSVWIQAWAIISWWVGLSLLGCVTYPLLARLFRHLPDSGFALSKVVGLLFLSYAIWLTASVGLLPFTTVSLLVLVALFVLLYLTLPFFLRRPRPALSRSRATSPSDVPLPLLSRWRKVRRPILEIEALTLAAYLVCLGIRMYNPEIIGAEKFMDFSFLNALGRAQTFPPHDPWLSGATLNYYYFGYLMTAVFTKLLALPARLTYNISVAFIFAVLVGAAYSLVWSITGRRRYGLAAVLFVAVAGNLDGIYQLLGGSGIAGFDFWRSTRVIEGTINEFPYFTVLFADLHPHLLALPLVVVVIHLLHLLARPRQIPLPAGGGRCGPSDATSRAGDAVTGEGAPGRVEGRGGLAEDRAESAGDRARHESARAGDNSGFMAADWTEDDAAEDAEYGAADRADDPGAEDAEHRSSAGSGHAAGDKVRGRPGNPGARAKSGRESRVWLLGALALLTLLLGALNVANFWDFPSYILLSGIFLLAGMAQRYHGTSWNSWIPTLVRSVLMVAVVTAVALLLFLPFYLSFHPHMKGVGMVERRTPLSDMVTIFAIPLFLAGSYLIAGIARIVRSLSRFSGELLLYAVAAFIIMAYAGLASWGASIVATILALVVVVLAVGKRRSWGDLQTLLFMGSGFLLVFIAELFHLEDSYGEDLERMNTVFKLHFQAWVVLGLGSALALWRLEQEILPRMRRVGRRTWYTAFVMLVLAVLVYPVVATYVKCGRFRVRPTLDGMAYIAVQHPGDYGAIEWLNERVPGAPTIVEAAGPPYSYYARFSTNTGLPAVLGWGNHELLWRNEAGLVGEREDDIRLLYEIGDPERAQEIVEKYGVAYICLGEVERAAYDVNAGHWAEIWPVVFEREGCRIFSASGERGTEVIAGQGGR</sequence>
<dbReference type="EMBL" id="LIZS01000071">
    <property type="protein sequence ID" value="KPJ52209.1"/>
    <property type="molecule type" value="Genomic_DNA"/>
</dbReference>
<organism evidence="3 4">
    <name type="scientific">candidate division TA06 bacterium DG_24</name>
    <dbReference type="NCBI Taxonomy" id="1703770"/>
    <lineage>
        <taxon>Bacteria</taxon>
        <taxon>Bacteria division TA06</taxon>
    </lineage>
</organism>
<feature type="compositionally biased region" description="Acidic residues" evidence="1">
    <location>
        <begin position="380"/>
        <end position="390"/>
    </location>
</feature>
<name>A0A0S7WPX9_UNCT6</name>
<dbReference type="NCBIfam" id="TIGR03662">
    <property type="entry name" value="Chlor_Arch_YYY"/>
    <property type="match status" value="1"/>
</dbReference>
<comment type="caution">
    <text evidence="3">The sequence shown here is derived from an EMBL/GenBank/DDBJ whole genome shotgun (WGS) entry which is preliminary data.</text>
</comment>
<feature type="transmembrane region" description="Helical" evidence="2">
    <location>
        <begin position="440"/>
        <end position="458"/>
    </location>
</feature>
<feature type="transmembrane region" description="Helical" evidence="2">
    <location>
        <begin position="691"/>
        <end position="712"/>
    </location>
</feature>
<dbReference type="STRING" id="1703770.AMJ39_08380"/>
<protein>
    <recommendedName>
        <fullName evidence="5">Chlor_Arch_YYY domain-containing protein</fullName>
    </recommendedName>
</protein>
<feature type="transmembrane region" description="Helical" evidence="2">
    <location>
        <begin position="621"/>
        <end position="638"/>
    </location>
</feature>
<evidence type="ECO:0008006" key="5">
    <source>
        <dbReference type="Google" id="ProtNLM"/>
    </source>
</evidence>
<feature type="region of interest" description="Disordered" evidence="1">
    <location>
        <begin position="317"/>
        <end position="433"/>
    </location>
</feature>
<dbReference type="PANTHER" id="PTHR10790">
    <property type="entry name" value="TPR-DOMAIN CONTAINING PROTEIN"/>
    <property type="match status" value="1"/>
</dbReference>
<reference evidence="3 4" key="1">
    <citation type="journal article" date="2015" name="Microbiome">
        <title>Genomic resolution of linkages in carbon, nitrogen, and sulfur cycling among widespread estuary sediment bacteria.</title>
        <authorList>
            <person name="Baker B.J."/>
            <person name="Lazar C.S."/>
            <person name="Teske A.P."/>
            <person name="Dick G.J."/>
        </authorList>
    </citation>
    <scope>NUCLEOTIDE SEQUENCE [LARGE SCALE GENOMIC DNA]</scope>
    <source>
        <strain evidence="3">DG_24</strain>
    </source>
</reference>
<evidence type="ECO:0000256" key="2">
    <source>
        <dbReference type="SAM" id="Phobius"/>
    </source>
</evidence>
<dbReference type="Proteomes" id="UP000052008">
    <property type="component" value="Unassembled WGS sequence"/>
</dbReference>
<feature type="transmembrane region" description="Helical" evidence="2">
    <location>
        <begin position="539"/>
        <end position="556"/>
    </location>
</feature>
<feature type="compositionally biased region" description="Basic and acidic residues" evidence="1">
    <location>
        <begin position="344"/>
        <end position="368"/>
    </location>
</feature>
<dbReference type="Pfam" id="PF10060">
    <property type="entry name" value="DUF2298"/>
    <property type="match status" value="2"/>
</dbReference>
<proteinExistence type="predicted"/>
<feature type="transmembrane region" description="Helical" evidence="2">
    <location>
        <begin position="495"/>
        <end position="519"/>
    </location>
</feature>
<evidence type="ECO:0000256" key="1">
    <source>
        <dbReference type="SAM" id="MobiDB-lite"/>
    </source>
</evidence>
<evidence type="ECO:0000313" key="3">
    <source>
        <dbReference type="EMBL" id="KPJ52209.1"/>
    </source>
</evidence>
<dbReference type="AlphaFoldDB" id="A0A0S7WPX9"/>
<keyword evidence="2" id="KW-0472">Membrane</keyword>
<feature type="compositionally biased region" description="Basic and acidic residues" evidence="1">
    <location>
        <begin position="393"/>
        <end position="409"/>
    </location>
</feature>
<feature type="transmembrane region" description="Helical" evidence="2">
    <location>
        <begin position="232"/>
        <end position="253"/>
    </location>
</feature>
<dbReference type="PATRIC" id="fig|1703770.3.peg.589"/>
<feature type="transmembrane region" description="Helical" evidence="2">
    <location>
        <begin position="202"/>
        <end position="223"/>
    </location>
</feature>
<feature type="transmembrane region" description="Helical" evidence="2">
    <location>
        <begin position="658"/>
        <end position="675"/>
    </location>
</feature>
<feature type="transmembrane region" description="Helical" evidence="2">
    <location>
        <begin position="568"/>
        <end position="585"/>
    </location>
</feature>
<dbReference type="PANTHER" id="PTHR10790:SF51">
    <property type="entry name" value="TETRATRICOPEPTIDE REPEAT PROTEIN"/>
    <property type="match status" value="1"/>
</dbReference>
<keyword evidence="2" id="KW-1133">Transmembrane helix</keyword>
<accession>A0A0S7WPX9</accession>
<feature type="transmembrane region" description="Helical" evidence="2">
    <location>
        <begin position="287"/>
        <end position="308"/>
    </location>
</feature>
<feature type="transmembrane region" description="Helical" evidence="2">
    <location>
        <begin position="40"/>
        <end position="63"/>
    </location>
</feature>
<dbReference type="InterPro" id="IPR018746">
    <property type="entry name" value="DUF2298"/>
</dbReference>
<keyword evidence="2" id="KW-0812">Transmembrane</keyword>
<evidence type="ECO:0000313" key="4">
    <source>
        <dbReference type="Proteomes" id="UP000052008"/>
    </source>
</evidence>
<feature type="transmembrane region" description="Helical" evidence="2">
    <location>
        <begin position="6"/>
        <end position="28"/>
    </location>
</feature>